<comment type="caution">
    <text evidence="13">The sequence shown here is derived from an EMBL/GenBank/DDBJ whole genome shotgun (WGS) entry which is preliminary data.</text>
</comment>
<reference evidence="13 14" key="1">
    <citation type="submission" date="2022-11" db="EMBL/GenBank/DDBJ databases">
        <title>The characterization of three novel Bacteroidetes species and genomic analysis of their roles in tidal elemental geochemical cycles.</title>
        <authorList>
            <person name="Ma K."/>
        </authorList>
    </citation>
    <scope>NUCLEOTIDE SEQUENCE [LARGE SCALE GENOMIC DNA]</scope>
    <source>
        <strain evidence="13 14">M17</strain>
    </source>
</reference>
<evidence type="ECO:0000259" key="12">
    <source>
        <dbReference type="PROSITE" id="PS52015"/>
    </source>
</evidence>
<dbReference type="Proteomes" id="UP001209885">
    <property type="component" value="Unassembled WGS sequence"/>
</dbReference>
<evidence type="ECO:0000256" key="5">
    <source>
        <dbReference type="ARBA" id="ARBA00022519"/>
    </source>
</evidence>
<dbReference type="Pfam" id="PF03544">
    <property type="entry name" value="TonB_C"/>
    <property type="match status" value="1"/>
</dbReference>
<dbReference type="PROSITE" id="PS51257">
    <property type="entry name" value="PROKAR_LIPOPROTEIN"/>
    <property type="match status" value="1"/>
</dbReference>
<dbReference type="SUPFAM" id="SSF74653">
    <property type="entry name" value="TolA/TonB C-terminal domain"/>
    <property type="match status" value="1"/>
</dbReference>
<comment type="subcellular location">
    <subcellularLocation>
        <location evidence="1">Cell inner membrane</location>
        <topology evidence="1">Single-pass membrane protein</topology>
        <orientation evidence="1">Periplasmic side</orientation>
    </subcellularLocation>
</comment>
<evidence type="ECO:0000256" key="10">
    <source>
        <dbReference type="SAM" id="MobiDB-lite"/>
    </source>
</evidence>
<feature type="signal peptide" evidence="11">
    <location>
        <begin position="1"/>
        <end position="23"/>
    </location>
</feature>
<keyword evidence="5" id="KW-0997">Cell inner membrane</keyword>
<comment type="similarity">
    <text evidence="2">Belongs to the TonB family.</text>
</comment>
<evidence type="ECO:0000256" key="8">
    <source>
        <dbReference type="ARBA" id="ARBA00022989"/>
    </source>
</evidence>
<feature type="compositionally biased region" description="Acidic residues" evidence="10">
    <location>
        <begin position="23"/>
        <end position="37"/>
    </location>
</feature>
<accession>A0ABT3RM08</accession>
<evidence type="ECO:0000256" key="4">
    <source>
        <dbReference type="ARBA" id="ARBA00022475"/>
    </source>
</evidence>
<feature type="region of interest" description="Disordered" evidence="10">
    <location>
        <begin position="19"/>
        <end position="62"/>
    </location>
</feature>
<evidence type="ECO:0000256" key="3">
    <source>
        <dbReference type="ARBA" id="ARBA00022448"/>
    </source>
</evidence>
<dbReference type="PANTHER" id="PTHR33446:SF2">
    <property type="entry name" value="PROTEIN TONB"/>
    <property type="match status" value="1"/>
</dbReference>
<dbReference type="InterPro" id="IPR037682">
    <property type="entry name" value="TonB_C"/>
</dbReference>
<evidence type="ECO:0000256" key="7">
    <source>
        <dbReference type="ARBA" id="ARBA00022927"/>
    </source>
</evidence>
<keyword evidence="4" id="KW-1003">Cell membrane</keyword>
<evidence type="ECO:0000256" key="6">
    <source>
        <dbReference type="ARBA" id="ARBA00022692"/>
    </source>
</evidence>
<dbReference type="Gene3D" id="3.30.1150.10">
    <property type="match status" value="1"/>
</dbReference>
<keyword evidence="11" id="KW-0732">Signal</keyword>
<organism evidence="13 14">
    <name type="scientific">Mangrovivirga halotolerans</name>
    <dbReference type="NCBI Taxonomy" id="2993936"/>
    <lineage>
        <taxon>Bacteria</taxon>
        <taxon>Pseudomonadati</taxon>
        <taxon>Bacteroidota</taxon>
        <taxon>Cytophagia</taxon>
        <taxon>Cytophagales</taxon>
        <taxon>Mangrovivirgaceae</taxon>
        <taxon>Mangrovivirga</taxon>
    </lineage>
</organism>
<feature type="chain" id="PRO_5046940492" evidence="11">
    <location>
        <begin position="24"/>
        <end position="200"/>
    </location>
</feature>
<evidence type="ECO:0000313" key="14">
    <source>
        <dbReference type="Proteomes" id="UP001209885"/>
    </source>
</evidence>
<keyword evidence="6" id="KW-0812">Transmembrane</keyword>
<keyword evidence="3" id="KW-0813">Transport</keyword>
<evidence type="ECO:0000256" key="2">
    <source>
        <dbReference type="ARBA" id="ARBA00006555"/>
    </source>
</evidence>
<gene>
    <name evidence="13" type="ORF">OO013_02640</name>
</gene>
<dbReference type="InterPro" id="IPR051045">
    <property type="entry name" value="TonB-dependent_transducer"/>
</dbReference>
<evidence type="ECO:0000313" key="13">
    <source>
        <dbReference type="EMBL" id="MCX2742744.1"/>
    </source>
</evidence>
<evidence type="ECO:0000256" key="1">
    <source>
        <dbReference type="ARBA" id="ARBA00004383"/>
    </source>
</evidence>
<dbReference type="PROSITE" id="PS52015">
    <property type="entry name" value="TONB_CTD"/>
    <property type="match status" value="1"/>
</dbReference>
<dbReference type="NCBIfam" id="TIGR01352">
    <property type="entry name" value="tonB_Cterm"/>
    <property type="match status" value="1"/>
</dbReference>
<dbReference type="RefSeq" id="WP_266055059.1">
    <property type="nucleotide sequence ID" value="NZ_JAPFQN010000002.1"/>
</dbReference>
<dbReference type="PANTHER" id="PTHR33446">
    <property type="entry name" value="PROTEIN TONB-RELATED"/>
    <property type="match status" value="1"/>
</dbReference>
<name>A0ABT3RM08_9BACT</name>
<sequence>MTKNIMTLILVAFFAISCGSSDSSDEESDDMINEDVPMETMPDPPMTEEPLSEPHTEEDVDPMEGADADGSVANVGDPQMMKNDGSDYYTNEDGMIIHNVMDVKPSYIGGEEEMDKWIAKNISYPSSARRDNVEGTMVVSFIIDKDGNIVNPEIESGPENEALREEAKRVISEMPKWQAGMKNGDPVNAKYKLPITFKLQ</sequence>
<dbReference type="EMBL" id="JAPFQN010000002">
    <property type="protein sequence ID" value="MCX2742744.1"/>
    <property type="molecule type" value="Genomic_DNA"/>
</dbReference>
<keyword evidence="9" id="KW-0472">Membrane</keyword>
<keyword evidence="14" id="KW-1185">Reference proteome</keyword>
<dbReference type="InterPro" id="IPR006260">
    <property type="entry name" value="TonB/TolA_C"/>
</dbReference>
<keyword evidence="8" id="KW-1133">Transmembrane helix</keyword>
<evidence type="ECO:0000256" key="11">
    <source>
        <dbReference type="SAM" id="SignalP"/>
    </source>
</evidence>
<evidence type="ECO:0000256" key="9">
    <source>
        <dbReference type="ARBA" id="ARBA00023136"/>
    </source>
</evidence>
<keyword evidence="7" id="KW-0653">Protein transport</keyword>
<proteinExistence type="inferred from homology"/>
<feature type="domain" description="TonB C-terminal" evidence="12">
    <location>
        <begin position="109"/>
        <end position="200"/>
    </location>
</feature>
<protein>
    <submittedName>
        <fullName evidence="13">TonB family protein</fullName>
    </submittedName>
</protein>